<proteinExistence type="predicted"/>
<feature type="domain" description="DUF4116" evidence="1">
    <location>
        <begin position="159"/>
        <end position="201"/>
    </location>
</feature>
<evidence type="ECO:0000259" key="1">
    <source>
        <dbReference type="Pfam" id="PF13475"/>
    </source>
</evidence>
<dbReference type="AlphaFoldDB" id="A0AA88GQ92"/>
<feature type="domain" description="DUF4116" evidence="1">
    <location>
        <begin position="333"/>
        <end position="378"/>
    </location>
</feature>
<evidence type="ECO:0000313" key="2">
    <source>
        <dbReference type="EMBL" id="KAG2386386.1"/>
    </source>
</evidence>
<organism evidence="2 3">
    <name type="scientific">Naegleria lovaniensis</name>
    <name type="common">Amoeba</name>
    <dbReference type="NCBI Taxonomy" id="51637"/>
    <lineage>
        <taxon>Eukaryota</taxon>
        <taxon>Discoba</taxon>
        <taxon>Heterolobosea</taxon>
        <taxon>Tetramitia</taxon>
        <taxon>Eutetramitia</taxon>
        <taxon>Vahlkampfiidae</taxon>
        <taxon>Naegleria</taxon>
    </lineage>
</organism>
<accession>A0AA88GQ92</accession>
<name>A0AA88GQ92_NAELO</name>
<dbReference type="InterPro" id="IPR025197">
    <property type="entry name" value="DUF4116"/>
</dbReference>
<comment type="caution">
    <text evidence="2">The sequence shown here is derived from an EMBL/GenBank/DDBJ whole genome shotgun (WGS) entry which is preliminary data.</text>
</comment>
<dbReference type="RefSeq" id="XP_044550378.1">
    <property type="nucleotide sequence ID" value="XM_044692293.1"/>
</dbReference>
<dbReference type="EMBL" id="PYSW02000016">
    <property type="protein sequence ID" value="KAG2386386.1"/>
    <property type="molecule type" value="Genomic_DNA"/>
</dbReference>
<dbReference type="GeneID" id="68095287"/>
<protein>
    <recommendedName>
        <fullName evidence="1">DUF4116 domain-containing protein</fullName>
    </recommendedName>
</protein>
<dbReference type="Pfam" id="PF13475">
    <property type="entry name" value="DUF4116"/>
    <property type="match status" value="5"/>
</dbReference>
<feature type="domain" description="DUF4116" evidence="1">
    <location>
        <begin position="283"/>
        <end position="331"/>
    </location>
</feature>
<gene>
    <name evidence="2" type="ORF">C9374_002832</name>
</gene>
<keyword evidence="3" id="KW-1185">Reference proteome</keyword>
<dbReference type="Proteomes" id="UP000816034">
    <property type="component" value="Unassembled WGS sequence"/>
</dbReference>
<feature type="domain" description="DUF4116" evidence="1">
    <location>
        <begin position="109"/>
        <end position="157"/>
    </location>
</feature>
<feature type="domain" description="DUF4116" evidence="1">
    <location>
        <begin position="380"/>
        <end position="427"/>
    </location>
</feature>
<sequence length="543" mass="62693">MSSKHNDDEEMKKLHQPLRIILVDFLNSSSSSFDEMLEVPEIIQSSLELLLKKKFLKQQFGKKKWLLNRELKYSNFFPVEFMNDPEFVLNHIQKYGYGLIYASSQLKQDREFVLQVVQLKGEELLFAEKYFKNDPEVLLTAIKQDAQALYRASRELQYDKRFVLEAVRLNGKALCACFTFQKDMDIVFTALKQNGEALQWFEFSRDSKKDKLMTLEAIQQTKNALRWTPQYLLQDDAFMLQALKIISPDNFHSFDYSNNEIMSKVIQHFGFLLQFASNELMNDRDIVLKAVRNDGCSLQFASDRLKNDKEIALVAVTQNGWALKYVSLELKRDKQVVVAAISQNGYALAFASIELKNDKDVVLLAISQHGSLLQYVSYDDKEVVLAAVKQYSGALEYASYELKNDQEIVSEAIKEGYHSLQFASDELLCDKQFLLQVAKYGGQAFLNYVPEEVTKDNEFMLKVREEIKSSGFASQFNEEFYLERIEQCYYGAYFGLNTNHRVCSNQSSPPAYVFMETPISDERSSNVDMGKTLSFPEFHCDLI</sequence>
<evidence type="ECO:0000313" key="3">
    <source>
        <dbReference type="Proteomes" id="UP000816034"/>
    </source>
</evidence>
<reference evidence="2 3" key="1">
    <citation type="journal article" date="2018" name="BMC Genomics">
        <title>The genome of Naegleria lovaniensis, the basis for a comparative approach to unravel pathogenicity factors of the human pathogenic amoeba N. fowleri.</title>
        <authorList>
            <person name="Liechti N."/>
            <person name="Schurch N."/>
            <person name="Bruggmann R."/>
            <person name="Wittwer M."/>
        </authorList>
    </citation>
    <scope>NUCLEOTIDE SEQUENCE [LARGE SCALE GENOMIC DNA]</scope>
    <source>
        <strain evidence="2 3">ATCC 30569</strain>
    </source>
</reference>